<name>A0ABV8PP58_9FLAO</name>
<dbReference type="Proteomes" id="UP001595841">
    <property type="component" value="Unassembled WGS sequence"/>
</dbReference>
<accession>A0ABV8PP58</accession>
<evidence type="ECO:0000313" key="2">
    <source>
        <dbReference type="EMBL" id="MFC4220395.1"/>
    </source>
</evidence>
<organism evidence="2 3">
    <name type="scientific">Flagellimonas marina</name>
    <dbReference type="NCBI Taxonomy" id="1775168"/>
    <lineage>
        <taxon>Bacteria</taxon>
        <taxon>Pseudomonadati</taxon>
        <taxon>Bacteroidota</taxon>
        <taxon>Flavobacteriia</taxon>
        <taxon>Flavobacteriales</taxon>
        <taxon>Flavobacteriaceae</taxon>
        <taxon>Flagellimonas</taxon>
    </lineage>
</organism>
<proteinExistence type="predicted"/>
<keyword evidence="3" id="KW-1185">Reference proteome</keyword>
<dbReference type="RefSeq" id="WP_379763933.1">
    <property type="nucleotide sequence ID" value="NZ_JBHSCL010000004.1"/>
</dbReference>
<gene>
    <name evidence="2" type="ORF">ACFOWS_09630</name>
</gene>
<evidence type="ECO:0000256" key="1">
    <source>
        <dbReference type="SAM" id="SignalP"/>
    </source>
</evidence>
<sequence>MKFRLYIPIALLLTGISIHAQTADFTGTFMNQDNSVSLQFKRVGDEIHGMMATEGTSFALRAIQSANNLQGQIFGLNGPIDFGAQLNGASMTLTAVGLNEIFFKTSYQHSLGEFDLTPYMVDYGRAGSVNNIPGIDTTAGNTIANGDLVVTSPYPDLNNQEVFTIVAGSQLVFYQRTSYVNDNTASSITYVNFCANGTFTINYDGSFSVEGDYGGNAQGVSSGSNSGFWKLVSYQGQPAVYLQYYNGESNVNPFNINDIKQGRWRRGNTQYALQRNKVFCN</sequence>
<reference evidence="3" key="1">
    <citation type="journal article" date="2019" name="Int. J. Syst. Evol. Microbiol.">
        <title>The Global Catalogue of Microorganisms (GCM) 10K type strain sequencing project: providing services to taxonomists for standard genome sequencing and annotation.</title>
        <authorList>
            <consortium name="The Broad Institute Genomics Platform"/>
            <consortium name="The Broad Institute Genome Sequencing Center for Infectious Disease"/>
            <person name="Wu L."/>
            <person name="Ma J."/>
        </authorList>
    </citation>
    <scope>NUCLEOTIDE SEQUENCE [LARGE SCALE GENOMIC DNA]</scope>
    <source>
        <strain evidence="3">CGMCC 1.15774</strain>
    </source>
</reference>
<feature type="signal peptide" evidence="1">
    <location>
        <begin position="1"/>
        <end position="20"/>
    </location>
</feature>
<comment type="caution">
    <text evidence="2">The sequence shown here is derived from an EMBL/GenBank/DDBJ whole genome shotgun (WGS) entry which is preliminary data.</text>
</comment>
<protein>
    <submittedName>
        <fullName evidence="2">Uncharacterized protein</fullName>
    </submittedName>
</protein>
<evidence type="ECO:0000313" key="3">
    <source>
        <dbReference type="Proteomes" id="UP001595841"/>
    </source>
</evidence>
<feature type="chain" id="PRO_5047145917" evidence="1">
    <location>
        <begin position="21"/>
        <end position="281"/>
    </location>
</feature>
<dbReference type="EMBL" id="JBHSCL010000004">
    <property type="protein sequence ID" value="MFC4220395.1"/>
    <property type="molecule type" value="Genomic_DNA"/>
</dbReference>
<keyword evidence="1" id="KW-0732">Signal</keyword>